<keyword evidence="2" id="KW-0472">Membrane</keyword>
<keyword evidence="4" id="KW-1185">Reference proteome</keyword>
<gene>
    <name evidence="3" type="ORF">QYE76_042646</name>
</gene>
<proteinExistence type="predicted"/>
<protein>
    <submittedName>
        <fullName evidence="3">Uncharacterized protein</fullName>
    </submittedName>
</protein>
<evidence type="ECO:0000256" key="2">
    <source>
        <dbReference type="SAM" id="Phobius"/>
    </source>
</evidence>
<keyword evidence="2" id="KW-0812">Transmembrane</keyword>
<dbReference type="AlphaFoldDB" id="A0AAD8WXI1"/>
<evidence type="ECO:0000313" key="4">
    <source>
        <dbReference type="Proteomes" id="UP001231189"/>
    </source>
</evidence>
<dbReference type="EMBL" id="JAUUTY010000002">
    <property type="protein sequence ID" value="KAK1681798.1"/>
    <property type="molecule type" value="Genomic_DNA"/>
</dbReference>
<dbReference type="Proteomes" id="UP001231189">
    <property type="component" value="Unassembled WGS sequence"/>
</dbReference>
<keyword evidence="2" id="KW-1133">Transmembrane helix</keyword>
<accession>A0AAD8WXI1</accession>
<evidence type="ECO:0000313" key="3">
    <source>
        <dbReference type="EMBL" id="KAK1681798.1"/>
    </source>
</evidence>
<sequence>MKEMKAEQKSDMEEIESEIEKIISELRRHAGEFKDLKDEVARQGTIQRLVICAVMISTMALVFFVRKNYDGWMKRAGVLVKVWAGEALYESTAGWFGKKPRK</sequence>
<feature type="transmembrane region" description="Helical" evidence="2">
    <location>
        <begin position="46"/>
        <end position="65"/>
    </location>
</feature>
<evidence type="ECO:0000256" key="1">
    <source>
        <dbReference type="SAM" id="Coils"/>
    </source>
</evidence>
<comment type="caution">
    <text evidence="3">The sequence shown here is derived from an EMBL/GenBank/DDBJ whole genome shotgun (WGS) entry which is preliminary data.</text>
</comment>
<keyword evidence="1" id="KW-0175">Coiled coil</keyword>
<organism evidence="3 4">
    <name type="scientific">Lolium multiflorum</name>
    <name type="common">Italian ryegrass</name>
    <name type="synonym">Lolium perenne subsp. multiflorum</name>
    <dbReference type="NCBI Taxonomy" id="4521"/>
    <lineage>
        <taxon>Eukaryota</taxon>
        <taxon>Viridiplantae</taxon>
        <taxon>Streptophyta</taxon>
        <taxon>Embryophyta</taxon>
        <taxon>Tracheophyta</taxon>
        <taxon>Spermatophyta</taxon>
        <taxon>Magnoliopsida</taxon>
        <taxon>Liliopsida</taxon>
        <taxon>Poales</taxon>
        <taxon>Poaceae</taxon>
        <taxon>BOP clade</taxon>
        <taxon>Pooideae</taxon>
        <taxon>Poodae</taxon>
        <taxon>Poeae</taxon>
        <taxon>Poeae Chloroplast Group 2 (Poeae type)</taxon>
        <taxon>Loliodinae</taxon>
        <taxon>Loliinae</taxon>
        <taxon>Lolium</taxon>
    </lineage>
</organism>
<feature type="coiled-coil region" evidence="1">
    <location>
        <begin position="5"/>
        <end position="39"/>
    </location>
</feature>
<name>A0AAD8WXI1_LOLMU</name>
<reference evidence="3" key="1">
    <citation type="submission" date="2023-07" db="EMBL/GenBank/DDBJ databases">
        <title>A chromosome-level genome assembly of Lolium multiflorum.</title>
        <authorList>
            <person name="Chen Y."/>
            <person name="Copetti D."/>
            <person name="Kolliker R."/>
            <person name="Studer B."/>
        </authorList>
    </citation>
    <scope>NUCLEOTIDE SEQUENCE</scope>
    <source>
        <strain evidence="3">02402/16</strain>
        <tissue evidence="3">Leaf</tissue>
    </source>
</reference>